<keyword evidence="3" id="KW-0812">Transmembrane</keyword>
<comment type="caution">
    <text evidence="5">The sequence shown here is derived from an EMBL/GenBank/DDBJ whole genome shotgun (WGS) entry which is preliminary data.</text>
</comment>
<dbReference type="InterPro" id="IPR013320">
    <property type="entry name" value="ConA-like_dom_sf"/>
</dbReference>
<dbReference type="Proteomes" id="UP001139103">
    <property type="component" value="Unassembled WGS sequence"/>
</dbReference>
<dbReference type="InterPro" id="IPR012373">
    <property type="entry name" value="Ferrdict_sens_TM"/>
</dbReference>
<dbReference type="AlphaFoldDB" id="A0A9X1MN33"/>
<evidence type="ECO:0000313" key="6">
    <source>
        <dbReference type="Proteomes" id="UP001139103"/>
    </source>
</evidence>
<accession>A0A9X1MN33</accession>
<evidence type="ECO:0000256" key="1">
    <source>
        <dbReference type="ARBA" id="ARBA00022729"/>
    </source>
</evidence>
<organism evidence="5 6">
    <name type="scientific">Blastopirellula sediminis</name>
    <dbReference type="NCBI Taxonomy" id="2894196"/>
    <lineage>
        <taxon>Bacteria</taxon>
        <taxon>Pseudomonadati</taxon>
        <taxon>Planctomycetota</taxon>
        <taxon>Planctomycetia</taxon>
        <taxon>Pirellulales</taxon>
        <taxon>Pirellulaceae</taxon>
        <taxon>Blastopirellula</taxon>
    </lineage>
</organism>
<dbReference type="GO" id="GO:0016989">
    <property type="term" value="F:sigma factor antagonist activity"/>
    <property type="evidence" value="ECO:0007669"/>
    <property type="project" value="TreeGrafter"/>
</dbReference>
<evidence type="ECO:0000313" key="5">
    <source>
        <dbReference type="EMBL" id="MCC9629581.1"/>
    </source>
</evidence>
<gene>
    <name evidence="5" type="ORF">LOC68_14400</name>
</gene>
<keyword evidence="1" id="KW-0732">Signal</keyword>
<keyword evidence="2" id="KW-1015">Disulfide bond</keyword>
<feature type="transmembrane region" description="Helical" evidence="3">
    <location>
        <begin position="76"/>
        <end position="100"/>
    </location>
</feature>
<dbReference type="Gene3D" id="2.60.120.200">
    <property type="match status" value="1"/>
</dbReference>
<keyword evidence="3" id="KW-1133">Transmembrane helix</keyword>
<protein>
    <submittedName>
        <fullName evidence="5">LamG domain-containing protein</fullName>
    </submittedName>
</protein>
<reference evidence="5" key="1">
    <citation type="submission" date="2021-11" db="EMBL/GenBank/DDBJ databases">
        <title>Genome sequence.</title>
        <authorList>
            <person name="Sun Q."/>
        </authorList>
    </citation>
    <scope>NUCLEOTIDE SEQUENCE</scope>
    <source>
        <strain evidence="5">JC732</strain>
    </source>
</reference>
<dbReference type="SMART" id="SM00560">
    <property type="entry name" value="LamGL"/>
    <property type="match status" value="1"/>
</dbReference>
<dbReference type="RefSeq" id="WP_230219967.1">
    <property type="nucleotide sequence ID" value="NZ_JAJKFT010000010.1"/>
</dbReference>
<dbReference type="PANTHER" id="PTHR30273:SF2">
    <property type="entry name" value="PROTEIN FECR"/>
    <property type="match status" value="1"/>
</dbReference>
<evidence type="ECO:0000256" key="2">
    <source>
        <dbReference type="ARBA" id="ARBA00023157"/>
    </source>
</evidence>
<evidence type="ECO:0000259" key="4">
    <source>
        <dbReference type="SMART" id="SM00560"/>
    </source>
</evidence>
<dbReference type="InterPro" id="IPR006558">
    <property type="entry name" value="LamG-like"/>
</dbReference>
<dbReference type="Pfam" id="PF13385">
    <property type="entry name" value="Laminin_G_3"/>
    <property type="match status" value="1"/>
</dbReference>
<feature type="domain" description="LamG-like jellyroll fold" evidence="4">
    <location>
        <begin position="372"/>
        <end position="521"/>
    </location>
</feature>
<keyword evidence="6" id="KW-1185">Reference proteome</keyword>
<dbReference type="PANTHER" id="PTHR30273">
    <property type="entry name" value="PERIPLASMIC SIGNAL SENSOR AND SIGMA FACTOR ACTIVATOR FECR-RELATED"/>
    <property type="match status" value="1"/>
</dbReference>
<dbReference type="SUPFAM" id="SSF49899">
    <property type="entry name" value="Concanavalin A-like lectins/glucanases"/>
    <property type="match status" value="1"/>
</dbReference>
<sequence>MQPNSRQLDNEALAAAARLASGDLSAAEFAALEQRLLTDDAFRQAYVEQVDLDGEIERHLSSIPVDWPSPPQTPRYVWLGALALAASLLLITTMLALVLLREDRVASTAPQLEYVEAQLRGLRAVAVATQLEGELTTADESIQVGARVKPGSLRIGAGALQIEFLSGVIVRLSGPAEMHLLTPDSATLIYGSAAAVVPPDAGDFTLNGPVSAIAASGSEFAYSAPDAHAATIDVYEGEVMTSLLGESGDTLLNELVKADQTARFADKSIEVTAASFAQSDRVRVLPIDEMSLSVTDEYAAAILADRPLVYWRFEPQQQQGDLVRNVVSDRYAGLVRSDDDSVKVERGSLHFEPSPRSRYFKLTEPLADLNAGDFTLEMWVRPNRMHWGTILGLLPDGQMAVNRERHLAVLEYANHTNLVHRPATMRFLYRYPSNSYDGGMNVFSAESCTPGLWHHLVAVKSAEGIALYLNGKLRQVFDTLTIKDEEPYTAVLGQLDTLRPSRQFDGQLDEVAIYPAALSTADVERHYQIMTGASSRQ</sequence>
<keyword evidence="3" id="KW-0472">Membrane</keyword>
<proteinExistence type="predicted"/>
<evidence type="ECO:0000256" key="3">
    <source>
        <dbReference type="SAM" id="Phobius"/>
    </source>
</evidence>
<name>A0A9X1MN33_9BACT</name>
<dbReference type="EMBL" id="JAJKFT010000010">
    <property type="protein sequence ID" value="MCC9629581.1"/>
    <property type="molecule type" value="Genomic_DNA"/>
</dbReference>